<dbReference type="Gene3D" id="2.40.40.20">
    <property type="match status" value="1"/>
</dbReference>
<gene>
    <name evidence="8" type="ordered locus">NEQ475</name>
</gene>
<comment type="similarity">
    <text evidence="1">Belongs to the AAA ATPase family. CDC48 subfamily.</text>
</comment>
<dbReference type="SUPFAM" id="SSF52540">
    <property type="entry name" value="P-loop containing nucleoside triphosphate hydrolases"/>
    <property type="match status" value="2"/>
</dbReference>
<dbReference type="InterPro" id="IPR050168">
    <property type="entry name" value="AAA_ATPase_domain"/>
</dbReference>
<dbReference type="InterPro" id="IPR004201">
    <property type="entry name" value="Cdc48_dom2"/>
</dbReference>
<evidence type="ECO:0000313" key="9">
    <source>
        <dbReference type="Proteomes" id="UP000000578"/>
    </source>
</evidence>
<dbReference type="EnsemblBacteria" id="AAR39317">
    <property type="protein sequence ID" value="AAR39317"/>
    <property type="gene ID" value="NEQ475"/>
</dbReference>
<dbReference type="SMART" id="SM00382">
    <property type="entry name" value="AAA"/>
    <property type="match status" value="2"/>
</dbReference>
<dbReference type="Pfam" id="PF00004">
    <property type="entry name" value="AAA"/>
    <property type="match status" value="2"/>
</dbReference>
<organism evidence="8 9">
    <name type="scientific">Nanoarchaeum equitans (strain Kin4-M)</name>
    <dbReference type="NCBI Taxonomy" id="228908"/>
    <lineage>
        <taxon>Archaea</taxon>
        <taxon>Nanobdellota</taxon>
        <taxon>Candidatus Nanoarchaeia</taxon>
        <taxon>Nanoarchaeales</taxon>
        <taxon>Nanoarchaeaceae</taxon>
        <taxon>Nanoarchaeum</taxon>
    </lineage>
</organism>
<dbReference type="InterPro" id="IPR029067">
    <property type="entry name" value="CDC48_domain_2-like_sf"/>
</dbReference>
<feature type="domain" description="CDC48" evidence="6">
    <location>
        <begin position="111"/>
        <end position="184"/>
    </location>
</feature>
<dbReference type="InterPro" id="IPR003960">
    <property type="entry name" value="ATPase_AAA_CS"/>
</dbReference>
<dbReference type="Gene3D" id="3.40.50.300">
    <property type="entry name" value="P-loop containing nucleotide triphosphate hydrolases"/>
    <property type="match status" value="2"/>
</dbReference>
<dbReference type="GO" id="GO:0005524">
    <property type="term" value="F:ATP binding"/>
    <property type="evidence" value="ECO:0007669"/>
    <property type="project" value="UniProtKB-KW"/>
</dbReference>
<dbReference type="InterPro" id="IPR003593">
    <property type="entry name" value="AAA+_ATPase"/>
</dbReference>
<evidence type="ECO:0000259" key="7">
    <source>
        <dbReference type="SMART" id="SM01073"/>
    </source>
</evidence>
<feature type="domain" description="AAA+ ATPase" evidence="5">
    <location>
        <begin position="518"/>
        <end position="654"/>
    </location>
</feature>
<reference evidence="8 9" key="1">
    <citation type="journal article" date="2003" name="Proc. Natl. Acad. Sci. U.S.A.">
        <title>The genome of Nanoarchaeum equitans: insights into early archaeal evolution and derived parasitism.</title>
        <authorList>
            <person name="Waters E."/>
            <person name="Hohn M.J."/>
            <person name="Ahel I."/>
            <person name="Graham D.E."/>
            <person name="Adams M.D."/>
            <person name="Barnstead M."/>
            <person name="Beeson K.Y."/>
            <person name="Bibbs L."/>
            <person name="Bolanos R."/>
            <person name="Keller M."/>
            <person name="Kretz K."/>
            <person name="Lin X."/>
            <person name="Mathur E."/>
            <person name="Ni J."/>
            <person name="Podar M."/>
            <person name="Richardson T."/>
            <person name="Sutton G.G."/>
            <person name="Simon M."/>
            <person name="Soll D."/>
            <person name="Stetter K.O."/>
            <person name="Short J.M."/>
            <person name="Noordewier M."/>
        </authorList>
    </citation>
    <scope>NUCLEOTIDE SEQUENCE [LARGE SCALE GENOMIC DNA]</scope>
    <source>
        <strain evidence="8 9">Kin4-M</strain>
    </source>
</reference>
<dbReference type="PATRIC" id="fig|228908.8.peg.489"/>
<keyword evidence="2" id="KW-0677">Repeat</keyword>
<dbReference type="FunFam" id="1.10.8.60:FF:000057">
    <property type="entry name" value="AAA family ATPase, CDC48 subfamily"/>
    <property type="match status" value="1"/>
</dbReference>
<name>Q74M89_NANEQ</name>
<dbReference type="FunFam" id="3.40.50.300:FF:000012">
    <property type="entry name" value="Transitional endoplasmic reticulum ATPase"/>
    <property type="match status" value="1"/>
</dbReference>
<sequence length="826" mass="93340">MLCMSEEGIKLKVAEAYQEDVYLGKVRVDYDVLDRLGLSPGDIIEIEGTRKTYAIADVLYPEDQGLGIIRMDGVIRKNAGVGVGEYVIVRKPPKPQIAKKVVLAPVKKEEQIIIDEYYLRNLLNGFVVTKGDYVVVRFDNLGFFIDFLPLKEMWFKVVSTNPPKGPVIIGRDTIIEIKPGGVQEIPEVTYEDIGGMKDVIQKVRELVELPLRHPEIFERLGIEPPKGVLLYGPPGTGKTLLAKAVANESGAYFISINGPEIVSKYVGESEAKLREIFEEAQKNAPAIIFIDEIDAIAPKRDEAVGEVERRLVAQLLTLMDGLKSRGKVIVIAATNRPNALDPALRRPGRFDREIEVPVPNEEARYEILKVHTRRVPLGKRVVEKVDGKTVEKYVPLTKEEKEQLLRKLAAMTHGFVGADLAALVKEAAMNAIRRVIPDILALKEEKLPKELLEKLMVTEEDFKEALKMVTPSAMREFYIEIPKVKWEDIGGLEEVKQELRETVEWPLKYRIEELGIKPPKGVLLYGPPGTGKTLLAKAAASESGANFIAVKGPEILNKWVGESERAIREIFRKAKQAAPAIIFIDEIDAIAPARGSDVNRVTDRIVNQLLTEMDGITDRGDVIVIGATNRPDILDPALLRPGRFDRVIYVPPPDKKARVEIFKIHARKIPKDPELKERFEEFKKNLEKLKEIKPDIDIEKYKNLSLEEALELYKKSKEFRDIVDTVLFYIPLAEKTEGYTGADIEAVVREAVMLALRELFEQAKKEKWDDKKINEMIGKLKVKMKHFEKALEKVGPSVDKETIRAYEEFAKNFRKRINKKNNPYLG</sequence>
<dbReference type="Gene3D" id="3.10.330.10">
    <property type="match status" value="1"/>
</dbReference>
<dbReference type="STRING" id="228908.NEQ475"/>
<evidence type="ECO:0000256" key="3">
    <source>
        <dbReference type="ARBA" id="ARBA00022741"/>
    </source>
</evidence>
<dbReference type="Pfam" id="PF02359">
    <property type="entry name" value="CDC48_N"/>
    <property type="match status" value="1"/>
</dbReference>
<keyword evidence="9" id="KW-1185">Reference proteome</keyword>
<accession>Q74M89</accession>
<dbReference type="Pfam" id="PF02933">
    <property type="entry name" value="CDC48_2"/>
    <property type="match status" value="1"/>
</dbReference>
<evidence type="ECO:0000259" key="5">
    <source>
        <dbReference type="SMART" id="SM00382"/>
    </source>
</evidence>
<dbReference type="PANTHER" id="PTHR23077">
    <property type="entry name" value="AAA-FAMILY ATPASE"/>
    <property type="match status" value="1"/>
</dbReference>
<dbReference type="SUPFAM" id="SSF50692">
    <property type="entry name" value="ADC-like"/>
    <property type="match status" value="1"/>
</dbReference>
<dbReference type="SMART" id="SM01073">
    <property type="entry name" value="CDC48_N"/>
    <property type="match status" value="1"/>
</dbReference>
<dbReference type="PANTHER" id="PTHR23077:SF171">
    <property type="entry name" value="NUCLEAR VALOSIN-CONTAINING PROTEIN-LIKE"/>
    <property type="match status" value="1"/>
</dbReference>
<dbReference type="HOGENOM" id="CLU_000688_12_2_2"/>
<feature type="domain" description="AAA+ ATPase" evidence="5">
    <location>
        <begin position="224"/>
        <end position="360"/>
    </location>
</feature>
<dbReference type="CDD" id="cd19511">
    <property type="entry name" value="RecA-like_CDC48_r2-like"/>
    <property type="match status" value="1"/>
</dbReference>
<dbReference type="SMART" id="SM01072">
    <property type="entry name" value="CDC48_2"/>
    <property type="match status" value="1"/>
</dbReference>
<dbReference type="InterPro" id="IPR009010">
    <property type="entry name" value="Asp_de-COase-like_dom_sf"/>
</dbReference>
<dbReference type="Gene3D" id="1.10.8.60">
    <property type="match status" value="2"/>
</dbReference>
<dbReference type="EMBL" id="AE017199">
    <property type="protein sequence ID" value="AAR39317.1"/>
    <property type="molecule type" value="Genomic_DNA"/>
</dbReference>
<dbReference type="CDD" id="cd19503">
    <property type="entry name" value="RecA-like_CDC48_NLV2_r1-like"/>
    <property type="match status" value="1"/>
</dbReference>
<dbReference type="FunFam" id="3.40.50.300:FF:000018">
    <property type="entry name" value="Cell division control 48"/>
    <property type="match status" value="1"/>
</dbReference>
<evidence type="ECO:0000256" key="1">
    <source>
        <dbReference type="ARBA" id="ARBA00009833"/>
    </source>
</evidence>
<evidence type="ECO:0000313" key="8">
    <source>
        <dbReference type="EMBL" id="AAR39317.1"/>
    </source>
</evidence>
<proteinExistence type="inferred from homology"/>
<dbReference type="GO" id="GO:0016887">
    <property type="term" value="F:ATP hydrolysis activity"/>
    <property type="evidence" value="ECO:0007669"/>
    <property type="project" value="InterPro"/>
</dbReference>
<keyword evidence="4" id="KW-0067">ATP-binding</keyword>
<dbReference type="FunFam" id="2.40.40.20:FF:000007">
    <property type="entry name" value="AAA family ATPase"/>
    <property type="match status" value="1"/>
</dbReference>
<dbReference type="InterPro" id="IPR027417">
    <property type="entry name" value="P-loop_NTPase"/>
</dbReference>
<dbReference type="InterPro" id="IPR005938">
    <property type="entry name" value="AAA_ATPase_CDC48"/>
</dbReference>
<dbReference type="Proteomes" id="UP000000578">
    <property type="component" value="Chromosome"/>
</dbReference>
<dbReference type="InterPro" id="IPR003959">
    <property type="entry name" value="ATPase_AAA_core"/>
</dbReference>
<keyword evidence="3" id="KW-0547">Nucleotide-binding</keyword>
<dbReference type="KEGG" id="neq:NEQ475"/>
<dbReference type="AlphaFoldDB" id="Q74M89"/>
<dbReference type="InterPro" id="IPR041569">
    <property type="entry name" value="AAA_lid_3"/>
</dbReference>
<evidence type="ECO:0000256" key="4">
    <source>
        <dbReference type="ARBA" id="ARBA00022840"/>
    </source>
</evidence>
<protein>
    <submittedName>
        <fullName evidence="8">NEQ475</fullName>
    </submittedName>
</protein>
<dbReference type="BioCyc" id="NEQU228908:GJB6-502-MONOMER"/>
<evidence type="ECO:0000256" key="2">
    <source>
        <dbReference type="ARBA" id="ARBA00022737"/>
    </source>
</evidence>
<evidence type="ECO:0000259" key="6">
    <source>
        <dbReference type="SMART" id="SM01072"/>
    </source>
</evidence>
<dbReference type="InterPro" id="IPR003338">
    <property type="entry name" value="CDC4_N-term_subdom"/>
</dbReference>
<dbReference type="PROSITE" id="PS00674">
    <property type="entry name" value="AAA"/>
    <property type="match status" value="2"/>
</dbReference>
<dbReference type="Pfam" id="PF17862">
    <property type="entry name" value="AAA_lid_3"/>
    <property type="match status" value="2"/>
</dbReference>
<dbReference type="SUPFAM" id="SSF54585">
    <property type="entry name" value="Cdc48 domain 2-like"/>
    <property type="match status" value="1"/>
</dbReference>
<feature type="domain" description="CDC48 N-terminal subdomain" evidence="7">
    <location>
        <begin position="10"/>
        <end position="95"/>
    </location>
</feature>
<dbReference type="NCBIfam" id="TIGR01243">
    <property type="entry name" value="CDC48"/>
    <property type="match status" value="1"/>
</dbReference>
<dbReference type="GO" id="GO:0005737">
    <property type="term" value="C:cytoplasm"/>
    <property type="evidence" value="ECO:0007669"/>
    <property type="project" value="UniProtKB-ARBA"/>
</dbReference>